<dbReference type="NCBIfam" id="TIGR01444">
    <property type="entry name" value="fkbM_fam"/>
    <property type="match status" value="1"/>
</dbReference>
<dbReference type="InterPro" id="IPR052514">
    <property type="entry name" value="SAM-dependent_MTase"/>
</dbReference>
<dbReference type="PANTHER" id="PTHR34203">
    <property type="entry name" value="METHYLTRANSFERASE, FKBM FAMILY PROTEIN"/>
    <property type="match status" value="1"/>
</dbReference>
<proteinExistence type="predicted"/>
<dbReference type="Pfam" id="PF05050">
    <property type="entry name" value="Methyltransf_21"/>
    <property type="match status" value="1"/>
</dbReference>
<feature type="domain" description="Methyltransferase FkbM" evidence="1">
    <location>
        <begin position="77"/>
        <end position="221"/>
    </location>
</feature>
<reference evidence="2 3" key="1">
    <citation type="submission" date="2019-03" db="EMBL/GenBank/DDBJ databases">
        <title>Deep-cultivation of Planctomycetes and their phenomic and genomic characterization uncovers novel biology.</title>
        <authorList>
            <person name="Wiegand S."/>
            <person name="Jogler M."/>
            <person name="Boedeker C."/>
            <person name="Pinto D."/>
            <person name="Vollmers J."/>
            <person name="Rivas-Marin E."/>
            <person name="Kohn T."/>
            <person name="Peeters S.H."/>
            <person name="Heuer A."/>
            <person name="Rast P."/>
            <person name="Oberbeckmann S."/>
            <person name="Bunk B."/>
            <person name="Jeske O."/>
            <person name="Meyerdierks A."/>
            <person name="Storesund J.E."/>
            <person name="Kallscheuer N."/>
            <person name="Luecker S."/>
            <person name="Lage O.M."/>
            <person name="Pohl T."/>
            <person name="Merkel B.J."/>
            <person name="Hornburger P."/>
            <person name="Mueller R.-W."/>
            <person name="Bruemmer F."/>
            <person name="Labrenz M."/>
            <person name="Spormann A.M."/>
            <person name="Op den Camp H."/>
            <person name="Overmann J."/>
            <person name="Amann R."/>
            <person name="Jetten M.S.M."/>
            <person name="Mascher T."/>
            <person name="Medema M.H."/>
            <person name="Devos D.P."/>
            <person name="Kaster A.-K."/>
            <person name="Ovreas L."/>
            <person name="Rohde M."/>
            <person name="Galperin M.Y."/>
            <person name="Jogler C."/>
        </authorList>
    </citation>
    <scope>NUCLEOTIDE SEQUENCE [LARGE SCALE GENOMIC DNA]</scope>
    <source>
        <strain evidence="2 3">Enr17</strain>
    </source>
</reference>
<keyword evidence="3" id="KW-1185">Reference proteome</keyword>
<dbReference type="Gene3D" id="3.40.50.150">
    <property type="entry name" value="Vaccinia Virus protein VP39"/>
    <property type="match status" value="1"/>
</dbReference>
<keyword evidence="2" id="KW-0808">Transferase</keyword>
<organism evidence="2 3">
    <name type="scientific">Gimesia fumaroli</name>
    <dbReference type="NCBI Taxonomy" id="2527976"/>
    <lineage>
        <taxon>Bacteria</taxon>
        <taxon>Pseudomonadati</taxon>
        <taxon>Planctomycetota</taxon>
        <taxon>Planctomycetia</taxon>
        <taxon>Planctomycetales</taxon>
        <taxon>Planctomycetaceae</taxon>
        <taxon>Gimesia</taxon>
    </lineage>
</organism>
<gene>
    <name evidence="2" type="ORF">Enr17x_32630</name>
</gene>
<dbReference type="Proteomes" id="UP000318313">
    <property type="component" value="Chromosome"/>
</dbReference>
<dbReference type="GO" id="GO:0032259">
    <property type="term" value="P:methylation"/>
    <property type="evidence" value="ECO:0007669"/>
    <property type="project" value="UniProtKB-KW"/>
</dbReference>
<dbReference type="InterPro" id="IPR029063">
    <property type="entry name" value="SAM-dependent_MTases_sf"/>
</dbReference>
<keyword evidence="2" id="KW-0489">Methyltransferase</keyword>
<accession>A0A518IDQ7</accession>
<dbReference type="AlphaFoldDB" id="A0A518IDQ7"/>
<protein>
    <submittedName>
        <fullName evidence="2">Precorrin-6B methylase</fullName>
    </submittedName>
</protein>
<dbReference type="OrthoDB" id="4104638at2"/>
<dbReference type="InterPro" id="IPR006342">
    <property type="entry name" value="FkbM_mtfrase"/>
</dbReference>
<dbReference type="GO" id="GO:0008168">
    <property type="term" value="F:methyltransferase activity"/>
    <property type="evidence" value="ECO:0007669"/>
    <property type="project" value="UniProtKB-KW"/>
</dbReference>
<evidence type="ECO:0000259" key="1">
    <source>
        <dbReference type="Pfam" id="PF05050"/>
    </source>
</evidence>
<dbReference type="PANTHER" id="PTHR34203:SF15">
    <property type="entry name" value="SLL1173 PROTEIN"/>
    <property type="match status" value="1"/>
</dbReference>
<sequence length="296" mass="34022">MPKNKISMNNHELDKKLQRLYKSINDILPTVIDFETFSLEVDKSGASIYRSEEQLLFSKNKVFNEIQQKYSPAFVIDIGANVGFSTLVFSQAFSEAQIITVEPNLNLVDFIERNCKNNGINNVQIIQKVVGENHSGYVSFLINQVMSVDSRVHGLKGDYDSLTVEETSIDQLITDLQCVKEDTIFIKIDTQGFEERVINGARKTLDDFSNYCVMMEFAPFWLMEAGTDPVLFLQKLCTSYNVCEFPSTMLYFQDTLDEIQKKTLSEADAKDFTNYTKSLRRNEKGWCDLMIFRNEE</sequence>
<dbReference type="EMBL" id="CP037452">
    <property type="protein sequence ID" value="QDV51209.1"/>
    <property type="molecule type" value="Genomic_DNA"/>
</dbReference>
<dbReference type="KEGG" id="gfm:Enr17x_32630"/>
<dbReference type="SUPFAM" id="SSF53335">
    <property type="entry name" value="S-adenosyl-L-methionine-dependent methyltransferases"/>
    <property type="match status" value="1"/>
</dbReference>
<evidence type="ECO:0000313" key="3">
    <source>
        <dbReference type="Proteomes" id="UP000318313"/>
    </source>
</evidence>
<name>A0A518IDQ7_9PLAN</name>
<evidence type="ECO:0000313" key="2">
    <source>
        <dbReference type="EMBL" id="QDV51209.1"/>
    </source>
</evidence>